<dbReference type="Gene3D" id="3.40.50.300">
    <property type="entry name" value="P-loop containing nucleotide triphosphate hydrolases"/>
    <property type="match status" value="1"/>
</dbReference>
<feature type="domain" description="Dynein heavy chain AAA module D4" evidence="2">
    <location>
        <begin position="47"/>
        <end position="99"/>
    </location>
</feature>
<comment type="similarity">
    <text evidence="1">Belongs to the dynein heavy chain family.</text>
</comment>
<dbReference type="SUPFAM" id="SSF52540">
    <property type="entry name" value="P-loop containing nucleoside triphosphate hydrolases"/>
    <property type="match status" value="1"/>
</dbReference>
<evidence type="ECO:0000259" key="2">
    <source>
        <dbReference type="Pfam" id="PF12780"/>
    </source>
</evidence>
<organism evidence="3">
    <name type="scientific">Timema monikensis</name>
    <dbReference type="NCBI Taxonomy" id="170555"/>
    <lineage>
        <taxon>Eukaryota</taxon>
        <taxon>Metazoa</taxon>
        <taxon>Ecdysozoa</taxon>
        <taxon>Arthropoda</taxon>
        <taxon>Hexapoda</taxon>
        <taxon>Insecta</taxon>
        <taxon>Pterygota</taxon>
        <taxon>Neoptera</taxon>
        <taxon>Polyneoptera</taxon>
        <taxon>Phasmatodea</taxon>
        <taxon>Timematodea</taxon>
        <taxon>Timematoidea</taxon>
        <taxon>Timematidae</taxon>
        <taxon>Timema</taxon>
    </lineage>
</organism>
<gene>
    <name evidence="3" type="ORF">TMSB3V08_LOCUS5728</name>
</gene>
<proteinExistence type="inferred from homology"/>
<dbReference type="GO" id="GO:0007018">
    <property type="term" value="P:microtubule-based movement"/>
    <property type="evidence" value="ECO:0007669"/>
    <property type="project" value="InterPro"/>
</dbReference>
<reference evidence="3" key="1">
    <citation type="submission" date="2020-11" db="EMBL/GenBank/DDBJ databases">
        <authorList>
            <person name="Tran Van P."/>
        </authorList>
    </citation>
    <scope>NUCLEOTIDE SEQUENCE</scope>
</reference>
<dbReference type="EMBL" id="OB793905">
    <property type="protein sequence ID" value="CAD7428939.1"/>
    <property type="molecule type" value="Genomic_DNA"/>
</dbReference>
<name>A0A7R9E8D2_9NEOP</name>
<evidence type="ECO:0000256" key="1">
    <source>
        <dbReference type="ARBA" id="ARBA00008887"/>
    </source>
</evidence>
<sequence length="103" mass="11586">MRVALKAGASGMKTPKENVVKKRYTSFIIIRSTFQILEEFSEREHKLNLVLFDDALEHLTRLHRVLRMHRGHALVVGVGGSGKQSLTRLAAFAAGIQVFIEQN</sequence>
<dbReference type="InterPro" id="IPR026983">
    <property type="entry name" value="DHC"/>
</dbReference>
<dbReference type="GO" id="GO:0045505">
    <property type="term" value="F:dynein intermediate chain binding"/>
    <property type="evidence" value="ECO:0007669"/>
    <property type="project" value="InterPro"/>
</dbReference>
<dbReference type="InterPro" id="IPR024317">
    <property type="entry name" value="Dynein_heavy_chain_D4_dom"/>
</dbReference>
<dbReference type="PANTHER" id="PTHR46961:SF12">
    <property type="entry name" value="DYNEIN AXONEMAL HEAVY CHAIN 10"/>
    <property type="match status" value="1"/>
</dbReference>
<dbReference type="AlphaFoldDB" id="A0A7R9E8D2"/>
<protein>
    <recommendedName>
        <fullName evidence="2">Dynein heavy chain AAA module D4 domain-containing protein</fullName>
    </recommendedName>
</protein>
<dbReference type="InterPro" id="IPR027417">
    <property type="entry name" value="P-loop_NTPase"/>
</dbReference>
<dbReference type="GO" id="GO:0051959">
    <property type="term" value="F:dynein light intermediate chain binding"/>
    <property type="evidence" value="ECO:0007669"/>
    <property type="project" value="InterPro"/>
</dbReference>
<dbReference type="GO" id="GO:0030286">
    <property type="term" value="C:dynein complex"/>
    <property type="evidence" value="ECO:0007669"/>
    <property type="project" value="InterPro"/>
</dbReference>
<dbReference type="PANTHER" id="PTHR46961">
    <property type="entry name" value="DYNEIN HEAVY CHAIN 1, AXONEMAL-LIKE PROTEIN"/>
    <property type="match status" value="1"/>
</dbReference>
<dbReference type="Pfam" id="PF12780">
    <property type="entry name" value="AAA_8"/>
    <property type="match status" value="1"/>
</dbReference>
<accession>A0A7R9E8D2</accession>
<evidence type="ECO:0000313" key="3">
    <source>
        <dbReference type="EMBL" id="CAD7428939.1"/>
    </source>
</evidence>